<keyword evidence="5 7" id="KW-0472">Membrane</keyword>
<name>A0ABU1MJQ6_9SPHN</name>
<gene>
    <name evidence="8" type="ORF">J2792_001424</name>
</gene>
<evidence type="ECO:0000256" key="4">
    <source>
        <dbReference type="ARBA" id="ARBA00022989"/>
    </source>
</evidence>
<evidence type="ECO:0000256" key="2">
    <source>
        <dbReference type="ARBA" id="ARBA00009773"/>
    </source>
</evidence>
<keyword evidence="3 7" id="KW-0812">Transmembrane</keyword>
<organism evidence="8 9">
    <name type="scientific">Novosphingobium capsulatum</name>
    <dbReference type="NCBI Taxonomy" id="13688"/>
    <lineage>
        <taxon>Bacteria</taxon>
        <taxon>Pseudomonadati</taxon>
        <taxon>Pseudomonadota</taxon>
        <taxon>Alphaproteobacteria</taxon>
        <taxon>Sphingomonadales</taxon>
        <taxon>Sphingomonadaceae</taxon>
        <taxon>Novosphingobium</taxon>
    </lineage>
</organism>
<evidence type="ECO:0000256" key="7">
    <source>
        <dbReference type="SAM" id="Phobius"/>
    </source>
</evidence>
<dbReference type="PANTHER" id="PTHR21716">
    <property type="entry name" value="TRANSMEMBRANE PROTEIN"/>
    <property type="match status" value="1"/>
</dbReference>
<sequence length="423" mass="45141">MSSSDSINDPDPLSAAPPAAPDALLHAEPGVQTQQARLQSAILLLLGLGLFFGLPFVLSIGSVVFLPPVTAIVLTIVLAPAADRLVRLGLPNMLASFLALLLLIAVVVVALSLILQPAYDMVDQVPAMARRVSLRFAELRSNLAWMNDINRQIARLTGSTATREVVVASPSVIEQVAFATPSVLIEVLLTFLLTFFMIESRIRTKRRLLFDRHSFGASVRIARVIRAVQDRVASYILTVAQINLGVGTIVAAGSWAFGFSAPIMWGGLAFVLNFLPYVGPLVMVALLTLVGVGTASTVALGLLPALAFLGLHAVEANFVTPSILGARLTLNPVSILISISYFSWIWGTLGALLSVPILLTLTALVDHLGRPNLVGFLFGEPLFQPGLIAQDELRHPEDYAGHEGDMASDETGRPLHSRTSQGA</sequence>
<evidence type="ECO:0000256" key="6">
    <source>
        <dbReference type="SAM" id="MobiDB-lite"/>
    </source>
</evidence>
<dbReference type="RefSeq" id="WP_309804769.1">
    <property type="nucleotide sequence ID" value="NZ_JAVDRD010000003.1"/>
</dbReference>
<evidence type="ECO:0000313" key="9">
    <source>
        <dbReference type="Proteomes" id="UP001184150"/>
    </source>
</evidence>
<feature type="transmembrane region" description="Helical" evidence="7">
    <location>
        <begin position="232"/>
        <end position="257"/>
    </location>
</feature>
<feature type="transmembrane region" description="Helical" evidence="7">
    <location>
        <begin position="94"/>
        <end position="115"/>
    </location>
</feature>
<feature type="transmembrane region" description="Helical" evidence="7">
    <location>
        <begin position="176"/>
        <end position="198"/>
    </location>
</feature>
<dbReference type="InterPro" id="IPR002549">
    <property type="entry name" value="AI-2E-like"/>
</dbReference>
<reference evidence="8 9" key="1">
    <citation type="submission" date="2023-07" db="EMBL/GenBank/DDBJ databases">
        <title>Sorghum-associated microbial communities from plants grown in Nebraska, USA.</title>
        <authorList>
            <person name="Schachtman D."/>
        </authorList>
    </citation>
    <scope>NUCLEOTIDE SEQUENCE [LARGE SCALE GENOMIC DNA]</scope>
    <source>
        <strain evidence="8 9">DS1027</strain>
    </source>
</reference>
<evidence type="ECO:0000256" key="1">
    <source>
        <dbReference type="ARBA" id="ARBA00004141"/>
    </source>
</evidence>
<comment type="caution">
    <text evidence="8">The sequence shown here is derived from an EMBL/GenBank/DDBJ whole genome shotgun (WGS) entry which is preliminary data.</text>
</comment>
<feature type="transmembrane region" description="Helical" evidence="7">
    <location>
        <begin position="64"/>
        <end position="82"/>
    </location>
</feature>
<feature type="transmembrane region" description="Helical" evidence="7">
    <location>
        <begin position="41"/>
        <end position="58"/>
    </location>
</feature>
<evidence type="ECO:0000313" key="8">
    <source>
        <dbReference type="EMBL" id="MDR6510558.1"/>
    </source>
</evidence>
<protein>
    <submittedName>
        <fullName evidence="8">PurR-regulated permease PerM</fullName>
    </submittedName>
</protein>
<comment type="subcellular location">
    <subcellularLocation>
        <location evidence="1">Membrane</location>
        <topology evidence="1">Multi-pass membrane protein</topology>
    </subcellularLocation>
</comment>
<feature type="region of interest" description="Disordered" evidence="6">
    <location>
        <begin position="399"/>
        <end position="423"/>
    </location>
</feature>
<accession>A0ABU1MJQ6</accession>
<dbReference type="PANTHER" id="PTHR21716:SF16">
    <property type="entry name" value="BLL1467 PROTEIN"/>
    <property type="match status" value="1"/>
</dbReference>
<dbReference type="Pfam" id="PF01594">
    <property type="entry name" value="AI-2E_transport"/>
    <property type="match status" value="1"/>
</dbReference>
<keyword evidence="9" id="KW-1185">Reference proteome</keyword>
<dbReference type="Proteomes" id="UP001184150">
    <property type="component" value="Unassembled WGS sequence"/>
</dbReference>
<feature type="compositionally biased region" description="Basic and acidic residues" evidence="6">
    <location>
        <begin position="399"/>
        <end position="413"/>
    </location>
</feature>
<dbReference type="EMBL" id="JAVDRD010000003">
    <property type="protein sequence ID" value="MDR6510558.1"/>
    <property type="molecule type" value="Genomic_DNA"/>
</dbReference>
<comment type="similarity">
    <text evidence="2">Belongs to the autoinducer-2 exporter (AI-2E) (TC 2.A.86) family.</text>
</comment>
<evidence type="ECO:0000256" key="5">
    <source>
        <dbReference type="ARBA" id="ARBA00023136"/>
    </source>
</evidence>
<keyword evidence="4 7" id="KW-1133">Transmembrane helix</keyword>
<feature type="transmembrane region" description="Helical" evidence="7">
    <location>
        <begin position="344"/>
        <end position="365"/>
    </location>
</feature>
<evidence type="ECO:0000256" key="3">
    <source>
        <dbReference type="ARBA" id="ARBA00022692"/>
    </source>
</evidence>
<proteinExistence type="inferred from homology"/>
<feature type="transmembrane region" description="Helical" evidence="7">
    <location>
        <begin position="263"/>
        <end position="290"/>
    </location>
</feature>